<dbReference type="PATRIC" id="fig|1122985.7.peg.1888"/>
<protein>
    <submittedName>
        <fullName evidence="1">Uncharacterized protein</fullName>
    </submittedName>
</protein>
<keyword evidence="2" id="KW-1185">Reference proteome</keyword>
<dbReference type="HOGENOM" id="CLU_3187329_0_0_10"/>
<evidence type="ECO:0000313" key="1">
    <source>
        <dbReference type="EMBL" id="KDR52114.1"/>
    </source>
</evidence>
<evidence type="ECO:0000313" key="2">
    <source>
        <dbReference type="Proteomes" id="UP000027442"/>
    </source>
</evidence>
<proteinExistence type="predicted"/>
<sequence length="46" mass="5378">MRYTYVALLFHVACNPVPANMERPNFLEGNALHHSWNNTRCYKAQV</sequence>
<dbReference type="Proteomes" id="UP000027442">
    <property type="component" value="Unassembled WGS sequence"/>
</dbReference>
<organism evidence="1 2">
    <name type="scientific">Hoylesella loescheii DSM 19665 = JCM 12249 = ATCC 15930</name>
    <dbReference type="NCBI Taxonomy" id="1122985"/>
    <lineage>
        <taxon>Bacteria</taxon>
        <taxon>Pseudomonadati</taxon>
        <taxon>Bacteroidota</taxon>
        <taxon>Bacteroidia</taxon>
        <taxon>Bacteroidales</taxon>
        <taxon>Prevotellaceae</taxon>
        <taxon>Hoylesella</taxon>
    </lineage>
</organism>
<gene>
    <name evidence="1" type="ORF">HMPREF1991_01813</name>
</gene>
<comment type="caution">
    <text evidence="1">The sequence shown here is derived from an EMBL/GenBank/DDBJ whole genome shotgun (WGS) entry which is preliminary data.</text>
</comment>
<name>A0A069QJ94_HOYLO</name>
<dbReference type="EMBL" id="JNGW01000077">
    <property type="protein sequence ID" value="KDR52114.1"/>
    <property type="molecule type" value="Genomic_DNA"/>
</dbReference>
<reference evidence="1 2" key="1">
    <citation type="submission" date="2013-08" db="EMBL/GenBank/DDBJ databases">
        <authorList>
            <person name="Weinstock G."/>
            <person name="Sodergren E."/>
            <person name="Wylie T."/>
            <person name="Fulton L."/>
            <person name="Fulton R."/>
            <person name="Fronick C."/>
            <person name="O'Laughlin M."/>
            <person name="Godfrey J."/>
            <person name="Miner T."/>
            <person name="Herter B."/>
            <person name="Appelbaum E."/>
            <person name="Cordes M."/>
            <person name="Lek S."/>
            <person name="Wollam A."/>
            <person name="Pepin K.H."/>
            <person name="Palsikar V.B."/>
            <person name="Mitreva M."/>
            <person name="Wilson R.K."/>
        </authorList>
    </citation>
    <scope>NUCLEOTIDE SEQUENCE [LARGE SCALE GENOMIC DNA]</scope>
    <source>
        <strain evidence="1 2">ATCC 15930</strain>
    </source>
</reference>
<dbReference type="AlphaFoldDB" id="A0A069QJ94"/>
<accession>A0A069QJ94</accession>